<dbReference type="HOGENOM" id="CLU_3059651_0_0_7"/>
<dbReference type="AlphaFoldDB" id="W4M9P2"/>
<accession>W4M9P2</accession>
<protein>
    <submittedName>
        <fullName evidence="1">Uncharacterized protein</fullName>
    </submittedName>
</protein>
<organism evidence="1 2">
    <name type="scientific">Candidatus Entotheonella gemina</name>
    <dbReference type="NCBI Taxonomy" id="1429439"/>
    <lineage>
        <taxon>Bacteria</taxon>
        <taxon>Pseudomonadati</taxon>
        <taxon>Nitrospinota/Tectimicrobiota group</taxon>
        <taxon>Candidatus Tectimicrobiota</taxon>
        <taxon>Candidatus Entotheonellia</taxon>
        <taxon>Candidatus Entotheonellales</taxon>
        <taxon>Candidatus Entotheonellaceae</taxon>
        <taxon>Candidatus Entotheonella</taxon>
    </lineage>
</organism>
<sequence length="53" mass="5691">MTSLRVNTLSDAATVCQKEVGRAKSNGLANSRTEACFGMTWYVIGELIEGVDP</sequence>
<evidence type="ECO:0000313" key="1">
    <source>
        <dbReference type="EMBL" id="ETX06890.1"/>
    </source>
</evidence>
<gene>
    <name evidence="1" type="ORF">ETSY2_14515</name>
</gene>
<dbReference type="EMBL" id="AZHX01000580">
    <property type="protein sequence ID" value="ETX06890.1"/>
    <property type="molecule type" value="Genomic_DNA"/>
</dbReference>
<reference evidence="1 2" key="1">
    <citation type="journal article" date="2014" name="Nature">
        <title>An environmental bacterial taxon with a large and distinct metabolic repertoire.</title>
        <authorList>
            <person name="Wilson M.C."/>
            <person name="Mori T."/>
            <person name="Ruckert C."/>
            <person name="Uria A.R."/>
            <person name="Helf M.J."/>
            <person name="Takada K."/>
            <person name="Gernert C."/>
            <person name="Steffens U.A."/>
            <person name="Heycke N."/>
            <person name="Schmitt S."/>
            <person name="Rinke C."/>
            <person name="Helfrich E.J."/>
            <person name="Brachmann A.O."/>
            <person name="Gurgui C."/>
            <person name="Wakimoto T."/>
            <person name="Kracht M."/>
            <person name="Crusemann M."/>
            <person name="Hentschel U."/>
            <person name="Abe I."/>
            <person name="Matsunaga S."/>
            <person name="Kalinowski J."/>
            <person name="Takeyama H."/>
            <person name="Piel J."/>
        </authorList>
    </citation>
    <scope>NUCLEOTIDE SEQUENCE [LARGE SCALE GENOMIC DNA]</scope>
    <source>
        <strain evidence="2">TSY2</strain>
    </source>
</reference>
<proteinExistence type="predicted"/>
<keyword evidence="2" id="KW-1185">Reference proteome</keyword>
<comment type="caution">
    <text evidence="1">The sequence shown here is derived from an EMBL/GenBank/DDBJ whole genome shotgun (WGS) entry which is preliminary data.</text>
</comment>
<name>W4M9P2_9BACT</name>
<dbReference type="Proteomes" id="UP000019140">
    <property type="component" value="Unassembled WGS sequence"/>
</dbReference>
<evidence type="ECO:0000313" key="2">
    <source>
        <dbReference type="Proteomes" id="UP000019140"/>
    </source>
</evidence>